<organism evidence="2">
    <name type="scientific">Solanum lycopersicum</name>
    <name type="common">Tomato</name>
    <name type="synonym">Lycopersicon esculentum</name>
    <dbReference type="NCBI Taxonomy" id="4081"/>
    <lineage>
        <taxon>Eukaryota</taxon>
        <taxon>Viridiplantae</taxon>
        <taxon>Streptophyta</taxon>
        <taxon>Embryophyta</taxon>
        <taxon>Tracheophyta</taxon>
        <taxon>Spermatophyta</taxon>
        <taxon>Magnoliopsida</taxon>
        <taxon>eudicotyledons</taxon>
        <taxon>Gunneridae</taxon>
        <taxon>Pentapetalae</taxon>
        <taxon>asterids</taxon>
        <taxon>lamiids</taxon>
        <taxon>Solanales</taxon>
        <taxon>Solanaceae</taxon>
        <taxon>Solanoideae</taxon>
        <taxon>Solaneae</taxon>
        <taxon>Solanum</taxon>
        <taxon>Solanum subgen. Lycopersicon</taxon>
    </lineage>
</organism>
<evidence type="ECO:0000313" key="2">
    <source>
        <dbReference type="EnsemblPlants" id="Solyc08g083325.1.1"/>
    </source>
</evidence>
<dbReference type="AlphaFoldDB" id="A0A3Q7HVF1"/>
<evidence type="ECO:0000256" key="1">
    <source>
        <dbReference type="SAM" id="MobiDB-lite"/>
    </source>
</evidence>
<reference evidence="2" key="1">
    <citation type="journal article" date="2012" name="Nature">
        <title>The tomato genome sequence provides insights into fleshy fruit evolution.</title>
        <authorList>
            <consortium name="Tomato Genome Consortium"/>
        </authorList>
    </citation>
    <scope>NUCLEOTIDE SEQUENCE [LARGE SCALE GENOMIC DNA]</scope>
    <source>
        <strain evidence="2">cv. Heinz 1706</strain>
    </source>
</reference>
<feature type="region of interest" description="Disordered" evidence="1">
    <location>
        <begin position="40"/>
        <end position="70"/>
    </location>
</feature>
<dbReference type="Gramene" id="Solyc08g083325.1.1">
    <property type="protein sequence ID" value="Solyc08g083325.1.1"/>
    <property type="gene ID" value="Solyc08g083325.1"/>
</dbReference>
<name>A0A3Q7HVF1_SOLLC</name>
<dbReference type="EnsemblPlants" id="Solyc08g083325.1.1">
    <property type="protein sequence ID" value="Solyc08g083325.1.1"/>
    <property type="gene ID" value="Solyc08g083325.1"/>
</dbReference>
<evidence type="ECO:0000313" key="3">
    <source>
        <dbReference type="Proteomes" id="UP000004994"/>
    </source>
</evidence>
<protein>
    <submittedName>
        <fullName evidence="2">Uncharacterized protein</fullName>
    </submittedName>
</protein>
<dbReference type="InParanoid" id="A0A3Q7HVF1"/>
<dbReference type="Proteomes" id="UP000004994">
    <property type="component" value="Chromosome 8"/>
</dbReference>
<reference evidence="2" key="2">
    <citation type="submission" date="2019-01" db="UniProtKB">
        <authorList>
            <consortium name="EnsemblPlants"/>
        </authorList>
    </citation>
    <scope>IDENTIFICATION</scope>
    <source>
        <strain evidence="2">cv. Heinz 1706</strain>
    </source>
</reference>
<sequence length="83" mass="9648">MGWPFHYTQPPESSADMIGMPHICLYRELFSFRYTRRQKRRAYTTKRTEGPIARPKLKSSREGPGPSMSIYFPIIQCPQLPSA</sequence>
<proteinExistence type="predicted"/>
<accession>A0A3Q7HVF1</accession>
<keyword evidence="3" id="KW-1185">Reference proteome</keyword>